<reference evidence="1 2" key="1">
    <citation type="submission" date="2012-10" db="EMBL/GenBank/DDBJ databases">
        <title>Genome assembly of Amycolatopsis azurea DSM 43854.</title>
        <authorList>
            <person name="Khatri I."/>
            <person name="Kaur I."/>
            <person name="Subramanian S."/>
            <person name="Mayilraj S."/>
        </authorList>
    </citation>
    <scope>NUCLEOTIDE SEQUENCE [LARGE SCALE GENOMIC DNA]</scope>
    <source>
        <strain evidence="1 2">DSM 43854</strain>
    </source>
</reference>
<organism evidence="1 2">
    <name type="scientific">Amycolatopsis azurea DSM 43854</name>
    <dbReference type="NCBI Taxonomy" id="1238180"/>
    <lineage>
        <taxon>Bacteria</taxon>
        <taxon>Bacillati</taxon>
        <taxon>Actinomycetota</taxon>
        <taxon>Actinomycetes</taxon>
        <taxon>Pseudonocardiales</taxon>
        <taxon>Pseudonocardiaceae</taxon>
        <taxon>Amycolatopsis</taxon>
    </lineage>
</organism>
<proteinExistence type="predicted"/>
<protein>
    <submittedName>
        <fullName evidence="1">Uncharacterized protein</fullName>
    </submittedName>
</protein>
<evidence type="ECO:0000313" key="1">
    <source>
        <dbReference type="EMBL" id="EMD25264.1"/>
    </source>
</evidence>
<name>M2NSE3_9PSEU</name>
<gene>
    <name evidence="1" type="ORF">C791_5273</name>
</gene>
<dbReference type="AlphaFoldDB" id="M2NSE3"/>
<dbReference type="OrthoDB" id="3690699at2"/>
<comment type="caution">
    <text evidence="1">The sequence shown here is derived from an EMBL/GenBank/DDBJ whole genome shotgun (WGS) entry which is preliminary data.</text>
</comment>
<evidence type="ECO:0000313" key="2">
    <source>
        <dbReference type="Proteomes" id="UP000014137"/>
    </source>
</evidence>
<dbReference type="RefSeq" id="WP_005161486.1">
    <property type="nucleotide sequence ID" value="NZ_ANMG01000050.1"/>
</dbReference>
<dbReference type="PATRIC" id="fig|1238180.3.peg.5188"/>
<dbReference type="EMBL" id="ANMG01000050">
    <property type="protein sequence ID" value="EMD25264.1"/>
    <property type="molecule type" value="Genomic_DNA"/>
</dbReference>
<dbReference type="Proteomes" id="UP000014137">
    <property type="component" value="Unassembled WGS sequence"/>
</dbReference>
<accession>M2NSE3</accession>
<sequence>MGRSLELEDRLRESYLDTMELVIAILLGEQADAVFTSADLGEIGVDDTEPRF</sequence>